<evidence type="ECO:0000256" key="1">
    <source>
        <dbReference type="SAM" id="Phobius"/>
    </source>
</evidence>
<dbReference type="PANTHER" id="PTHR15887:SF1">
    <property type="entry name" value="TRANSMEMBRANE PROTEIN 69"/>
    <property type="match status" value="1"/>
</dbReference>
<dbReference type="PANTHER" id="PTHR15887">
    <property type="entry name" value="TRANSMEMBRANE PROTEIN 69"/>
    <property type="match status" value="1"/>
</dbReference>
<protein>
    <submittedName>
        <fullName evidence="2">DUF3429 domain-containing protein</fullName>
    </submittedName>
</protein>
<dbReference type="Pfam" id="PF11911">
    <property type="entry name" value="DUF3429"/>
    <property type="match status" value="1"/>
</dbReference>
<dbReference type="AlphaFoldDB" id="A0AAU8A500"/>
<feature type="transmembrane region" description="Helical" evidence="1">
    <location>
        <begin position="137"/>
        <end position="155"/>
    </location>
</feature>
<organism evidence="2">
    <name type="scientific">Polynucleobacter sp. UK-FUSCHL-C3</name>
    <dbReference type="NCBI Taxonomy" id="2955208"/>
    <lineage>
        <taxon>Bacteria</taxon>
        <taxon>Pseudomonadati</taxon>
        <taxon>Pseudomonadota</taxon>
        <taxon>Betaproteobacteria</taxon>
        <taxon>Burkholderiales</taxon>
        <taxon>Burkholderiaceae</taxon>
        <taxon>Polynucleobacter</taxon>
    </lineage>
</organism>
<keyword evidence="1" id="KW-0472">Membrane</keyword>
<proteinExistence type="predicted"/>
<feature type="transmembrane region" description="Helical" evidence="1">
    <location>
        <begin position="40"/>
        <end position="58"/>
    </location>
</feature>
<sequence>MQLPFVIRAMGYAGLIPFVGLALSVQFADSPNDLIALESLVAYGAVIASFLGALHWGACFRTIGQNSHNRWLDHSVWIWGIIPALVSWLAIHIYIPLALLLLAITLIVQRLIDQNTYQNYFANEETANAFLRMRTHLTVVASISLSWAGVVTLLGNY</sequence>
<feature type="transmembrane region" description="Helical" evidence="1">
    <location>
        <begin position="78"/>
        <end position="108"/>
    </location>
</feature>
<evidence type="ECO:0000313" key="2">
    <source>
        <dbReference type="EMBL" id="XCC58467.1"/>
    </source>
</evidence>
<accession>A0AAU8A500</accession>
<dbReference type="RefSeq" id="WP_353439711.1">
    <property type="nucleotide sequence ID" value="NZ_CP099959.1"/>
</dbReference>
<gene>
    <name evidence="2" type="ORF">NKE59_04055</name>
</gene>
<reference evidence="2" key="1">
    <citation type="submission" date="2022-06" db="EMBL/GenBank/DDBJ databases">
        <title>New Polynucleobacter species.</title>
        <authorList>
            <person name="Hahn M.W."/>
        </authorList>
    </citation>
    <scope>NUCLEOTIDE SEQUENCE</scope>
    <source>
        <strain evidence="2">UK-FUSCHL-C3</strain>
    </source>
</reference>
<keyword evidence="1" id="KW-1133">Transmembrane helix</keyword>
<feature type="transmembrane region" description="Helical" evidence="1">
    <location>
        <begin position="6"/>
        <end position="28"/>
    </location>
</feature>
<keyword evidence="1" id="KW-0812">Transmembrane</keyword>
<dbReference type="EMBL" id="CP099959">
    <property type="protein sequence ID" value="XCC58467.1"/>
    <property type="molecule type" value="Genomic_DNA"/>
</dbReference>
<name>A0AAU8A500_9BURK</name>
<dbReference type="InterPro" id="IPR021836">
    <property type="entry name" value="DUF3429"/>
</dbReference>